<evidence type="ECO:0000256" key="14">
    <source>
        <dbReference type="ARBA" id="ARBA00047700"/>
    </source>
</evidence>
<evidence type="ECO:0000259" key="15">
    <source>
        <dbReference type="Pfam" id="PF01326"/>
    </source>
</evidence>
<evidence type="ECO:0000256" key="4">
    <source>
        <dbReference type="ARBA" id="ARBA00007837"/>
    </source>
</evidence>
<dbReference type="GO" id="GO:0046872">
    <property type="term" value="F:metal ion binding"/>
    <property type="evidence" value="ECO:0007669"/>
    <property type="project" value="UniProtKB-KW"/>
</dbReference>
<keyword evidence="8" id="KW-0479">Metal-binding</keyword>
<comment type="cofactor">
    <cofactor evidence="1">
        <name>Mg(2+)</name>
        <dbReference type="ChEBI" id="CHEBI:18420"/>
    </cofactor>
</comment>
<evidence type="ECO:0000256" key="10">
    <source>
        <dbReference type="ARBA" id="ARBA00022777"/>
    </source>
</evidence>
<comment type="pathway">
    <text evidence="3">Carbohydrate biosynthesis; gluconeogenesis.</text>
</comment>
<dbReference type="OrthoDB" id="9812167at2"/>
<evidence type="ECO:0000256" key="5">
    <source>
        <dbReference type="ARBA" id="ARBA00011996"/>
    </source>
</evidence>
<name>A0A2Y9C5W2_9FIRM</name>
<keyword evidence="10 16" id="KW-0418">Kinase</keyword>
<dbReference type="EC" id="2.7.9.2" evidence="5"/>
<dbReference type="EMBL" id="QGDL01000010">
    <property type="protein sequence ID" value="PWJ28017.1"/>
    <property type="molecule type" value="Genomic_DNA"/>
</dbReference>
<keyword evidence="16" id="KW-0670">Pyruvate</keyword>
<dbReference type="InterPro" id="IPR006319">
    <property type="entry name" value="PEP_synth"/>
</dbReference>
<dbReference type="RefSeq" id="WP_109732412.1">
    <property type="nucleotide sequence ID" value="NZ_BAAACK010000029.1"/>
</dbReference>
<reference evidence="16 17" key="1">
    <citation type="submission" date="2018-05" db="EMBL/GenBank/DDBJ databases">
        <title>The Hungate 1000. A catalogue of reference genomes from the rumen microbiome.</title>
        <authorList>
            <person name="Kelly W."/>
        </authorList>
    </citation>
    <scope>NUCLEOTIDE SEQUENCE [LARGE SCALE GENOMIC DNA]</scope>
    <source>
        <strain evidence="16 17">NLAE-zl-C242</strain>
    </source>
</reference>
<evidence type="ECO:0000313" key="16">
    <source>
        <dbReference type="EMBL" id="PWJ28017.1"/>
    </source>
</evidence>
<keyword evidence="7" id="KW-0808">Transferase</keyword>
<proteinExistence type="inferred from homology"/>
<dbReference type="Gene3D" id="3.30.1490.20">
    <property type="entry name" value="ATP-grasp fold, A domain"/>
    <property type="match status" value="1"/>
</dbReference>
<keyword evidence="12" id="KW-0460">Magnesium</keyword>
<comment type="function">
    <text evidence="2">Catalyzes the phosphorylation of pyruvate to phosphoenolpyruvate.</text>
</comment>
<keyword evidence="9" id="KW-0547">Nucleotide-binding</keyword>
<dbReference type="GO" id="GO:0005524">
    <property type="term" value="F:ATP binding"/>
    <property type="evidence" value="ECO:0007669"/>
    <property type="project" value="UniProtKB-KW"/>
</dbReference>
<feature type="domain" description="Pyruvate phosphate dikinase AMP/ATP-binding" evidence="15">
    <location>
        <begin position="57"/>
        <end position="429"/>
    </location>
</feature>
<comment type="similarity">
    <text evidence="4">Belongs to the PEP-utilizing enzyme family.</text>
</comment>
<dbReference type="SUPFAM" id="SSF56059">
    <property type="entry name" value="Glutathione synthetase ATP-binding domain-like"/>
    <property type="match status" value="1"/>
</dbReference>
<organism evidence="16 17">
    <name type="scientific">Faecalicatena orotica</name>
    <dbReference type="NCBI Taxonomy" id="1544"/>
    <lineage>
        <taxon>Bacteria</taxon>
        <taxon>Bacillati</taxon>
        <taxon>Bacillota</taxon>
        <taxon>Clostridia</taxon>
        <taxon>Lachnospirales</taxon>
        <taxon>Lachnospiraceae</taxon>
        <taxon>Faecalicatena</taxon>
    </lineage>
</organism>
<evidence type="ECO:0000256" key="2">
    <source>
        <dbReference type="ARBA" id="ARBA00002988"/>
    </source>
</evidence>
<dbReference type="InterPro" id="IPR013815">
    <property type="entry name" value="ATP_grasp_subdomain_1"/>
</dbReference>
<dbReference type="Proteomes" id="UP000245845">
    <property type="component" value="Unassembled WGS sequence"/>
</dbReference>
<dbReference type="GO" id="GO:0008986">
    <property type="term" value="F:pyruvate, water dikinase activity"/>
    <property type="evidence" value="ECO:0007669"/>
    <property type="project" value="UniProtKB-EC"/>
</dbReference>
<gene>
    <name evidence="16" type="ORF">A8806_110193</name>
</gene>
<evidence type="ECO:0000256" key="3">
    <source>
        <dbReference type="ARBA" id="ARBA00004742"/>
    </source>
</evidence>
<comment type="catalytic activity">
    <reaction evidence="14">
        <text>pyruvate + ATP + H2O = phosphoenolpyruvate + AMP + phosphate + 2 H(+)</text>
        <dbReference type="Rhea" id="RHEA:11364"/>
        <dbReference type="ChEBI" id="CHEBI:15361"/>
        <dbReference type="ChEBI" id="CHEBI:15377"/>
        <dbReference type="ChEBI" id="CHEBI:15378"/>
        <dbReference type="ChEBI" id="CHEBI:30616"/>
        <dbReference type="ChEBI" id="CHEBI:43474"/>
        <dbReference type="ChEBI" id="CHEBI:58702"/>
        <dbReference type="ChEBI" id="CHEBI:456215"/>
        <dbReference type="EC" id="2.7.9.2"/>
    </reaction>
</comment>
<evidence type="ECO:0000313" key="17">
    <source>
        <dbReference type="Proteomes" id="UP000245845"/>
    </source>
</evidence>
<dbReference type="Gene3D" id="3.30.470.20">
    <property type="entry name" value="ATP-grasp fold, B domain"/>
    <property type="match status" value="1"/>
</dbReference>
<evidence type="ECO:0000256" key="11">
    <source>
        <dbReference type="ARBA" id="ARBA00022840"/>
    </source>
</evidence>
<dbReference type="PANTHER" id="PTHR43030">
    <property type="entry name" value="PHOSPHOENOLPYRUVATE SYNTHASE"/>
    <property type="match status" value="1"/>
</dbReference>
<dbReference type="Pfam" id="PF01326">
    <property type="entry name" value="PPDK_N"/>
    <property type="match status" value="1"/>
</dbReference>
<protein>
    <recommendedName>
        <fullName evidence="6">Phosphoenolpyruvate synthase</fullName>
        <ecNumber evidence="5">2.7.9.2</ecNumber>
    </recommendedName>
    <alternativeName>
        <fullName evidence="13">Pyruvate, water dikinase</fullName>
    </alternativeName>
</protein>
<dbReference type="InterPro" id="IPR002192">
    <property type="entry name" value="PPDK_AMP/ATP-bd"/>
</dbReference>
<dbReference type="AlphaFoldDB" id="A0A2Y9C5W2"/>
<comment type="caution">
    <text evidence="16">The sequence shown here is derived from an EMBL/GenBank/DDBJ whole genome shotgun (WGS) entry which is preliminary data.</text>
</comment>
<evidence type="ECO:0000256" key="9">
    <source>
        <dbReference type="ARBA" id="ARBA00022741"/>
    </source>
</evidence>
<keyword evidence="11" id="KW-0067">ATP-binding</keyword>
<evidence type="ECO:0000256" key="8">
    <source>
        <dbReference type="ARBA" id="ARBA00022723"/>
    </source>
</evidence>
<evidence type="ECO:0000256" key="7">
    <source>
        <dbReference type="ARBA" id="ARBA00022679"/>
    </source>
</evidence>
<dbReference type="PANTHER" id="PTHR43030:SF1">
    <property type="entry name" value="PHOSPHOENOLPYRUVATE SYNTHASE"/>
    <property type="match status" value="1"/>
</dbReference>
<evidence type="ECO:0000256" key="13">
    <source>
        <dbReference type="ARBA" id="ARBA00033470"/>
    </source>
</evidence>
<evidence type="ECO:0000256" key="1">
    <source>
        <dbReference type="ARBA" id="ARBA00001946"/>
    </source>
</evidence>
<keyword evidence="17" id="KW-1185">Reference proteome</keyword>
<evidence type="ECO:0000256" key="12">
    <source>
        <dbReference type="ARBA" id="ARBA00022842"/>
    </source>
</evidence>
<accession>A0A2Y9C5W2</accession>
<evidence type="ECO:0000256" key="6">
    <source>
        <dbReference type="ARBA" id="ARBA00021623"/>
    </source>
</evidence>
<sequence length="625" mass="72367">MNGWEELMNKEEMTEDEKKIVCNSLMTTEARMERLILKLFSPEDFRKVWERRIGDGLIGGKACGLLVARKLIKVRLPEFGEFIEPHHSYFIGSDVFCKFLEQNDCVELREKHRREKEHFKEAEELKSRLRNGVFPEYVRMQLKGVLQHYDNTPIIVRSSSFLEDGYGNAFSGKYESIFCMNQGTEEERLQELEDAVRQVYASTMNPSAIEYRRKRKLLDVDEQMALLVQKVEGERYGDLYFPVAAGMGCSYNPYKWMEHMNPDAGMLRIVVGLGTRAVERTPGDYPRLVGLDRAQANIRTTIAERHKFSQRQVDVLDFSQNRLTTKPLEMVIQKMTDWQKKTVLSRDSDAEYMLSQRRQFRKVYFADCQGLVENNEFIRMMRKILKMLEAEYERPVDVEFAVKNSEAGVWKVNLLQCRPLQTAASENVVIPEGIDNELLFDVRRTSMRRSKKESLDRIVWVDPQAYYEYPYAKKPDVGRMISQINQRYEEEDKKLMLLVPGRIGTSSPELGVPVVYADISQFIAICEVAYSKAGYRPELSYGSHMFQDLVEADVYYGAINENSKTRLYQPELLKKFPDVFLELWPEEKELSNIIKVFDVSGSGTSLLLDAKDGRAVCRLGMGSNG</sequence>